<dbReference type="InterPro" id="IPR011990">
    <property type="entry name" value="TPR-like_helical_dom_sf"/>
</dbReference>
<dbReference type="InterPro" id="IPR019734">
    <property type="entry name" value="TPR_rpt"/>
</dbReference>
<dbReference type="PANTHER" id="PTHR15704:SF7">
    <property type="entry name" value="SUPERKILLER COMPLEX PROTEIN 3"/>
    <property type="match status" value="1"/>
</dbReference>
<evidence type="ECO:0000256" key="1">
    <source>
        <dbReference type="ARBA" id="ARBA00022737"/>
    </source>
</evidence>
<dbReference type="InterPro" id="IPR039226">
    <property type="entry name" value="Ski3/TTC37"/>
</dbReference>
<dbReference type="GO" id="GO:0006401">
    <property type="term" value="P:RNA catabolic process"/>
    <property type="evidence" value="ECO:0007669"/>
    <property type="project" value="InterPro"/>
</dbReference>
<dbReference type="PROSITE" id="PS50005">
    <property type="entry name" value="TPR"/>
    <property type="match status" value="1"/>
</dbReference>
<organism evidence="4">
    <name type="scientific">Nippostrongylus brasiliensis</name>
    <name type="common">Rat hookworm</name>
    <dbReference type="NCBI Taxonomy" id="27835"/>
    <lineage>
        <taxon>Eukaryota</taxon>
        <taxon>Metazoa</taxon>
        <taxon>Ecdysozoa</taxon>
        <taxon>Nematoda</taxon>
        <taxon>Chromadorea</taxon>
        <taxon>Rhabditida</taxon>
        <taxon>Rhabditina</taxon>
        <taxon>Rhabditomorpha</taxon>
        <taxon>Strongyloidea</taxon>
        <taxon>Heligmosomidae</taxon>
        <taxon>Nippostrongylus</taxon>
    </lineage>
</organism>
<name>A0A0N4YN78_NIPBR</name>
<dbReference type="SMART" id="SM00028">
    <property type="entry name" value="TPR"/>
    <property type="match status" value="2"/>
</dbReference>
<dbReference type="Gene3D" id="1.25.40.10">
    <property type="entry name" value="Tetratricopeptide repeat domain"/>
    <property type="match status" value="2"/>
</dbReference>
<dbReference type="PANTHER" id="PTHR15704">
    <property type="entry name" value="SUPERKILLER 3 PROTEIN-RELATED"/>
    <property type="match status" value="1"/>
</dbReference>
<evidence type="ECO:0000313" key="4">
    <source>
        <dbReference type="WBParaSite" id="NBR_0001867801-mRNA-1"/>
    </source>
</evidence>
<dbReference type="GO" id="GO:0055087">
    <property type="term" value="C:Ski complex"/>
    <property type="evidence" value="ECO:0007669"/>
    <property type="project" value="InterPro"/>
</dbReference>
<dbReference type="WBParaSite" id="NBR_0001867801-mRNA-1">
    <property type="protein sequence ID" value="NBR_0001867801-mRNA-1"/>
    <property type="gene ID" value="NBR_0001867801"/>
</dbReference>
<reference evidence="4" key="1">
    <citation type="submission" date="2017-02" db="UniProtKB">
        <authorList>
            <consortium name="WormBaseParasite"/>
        </authorList>
    </citation>
    <scope>IDENTIFICATION</scope>
</reference>
<dbReference type="AlphaFoldDB" id="A0A0N4YN78"/>
<proteinExistence type="predicted"/>
<sequence length="371" mass="41696">LNFGDAKTSSRFSVLRALHSGRASEALTEAESLLANDQLSWRDLLLVAELYVALGKDATALLVKAAKMNPRSSRVFFVLGRALRRKNVTKSKSCLERAVKIRPTNEEYVKELDEVYEETAESIDQRLAVLKSLAASKKPLWLRKKLVTLSRSKQDWDTVISELQQIVRYCPGDILSWASLAEAYSYRGNLQSSVNAYDRVLEMDPGSDYAICLIQVMMRMHNLEGAAEQCARWRTVTGRNQQLKTAVDILEAQVHLRCFVSAVGKQKMDLLNQVFMLLDSVISERPRISLAYKLTADALLHAIKFREDLLESLSIPSSWSISSRLSAARLAVAFYSVALDLNRENAWAWMDLSAALLILARLDPSEQQAVK</sequence>
<evidence type="ECO:0000256" key="3">
    <source>
        <dbReference type="PROSITE-ProRule" id="PRU00339"/>
    </source>
</evidence>
<keyword evidence="2 3" id="KW-0802">TPR repeat</keyword>
<dbReference type="Pfam" id="PF13181">
    <property type="entry name" value="TPR_8"/>
    <property type="match status" value="1"/>
</dbReference>
<protein>
    <submittedName>
        <fullName evidence="4">TPR_REGION domain-containing protein</fullName>
    </submittedName>
</protein>
<feature type="repeat" description="TPR" evidence="3">
    <location>
        <begin position="174"/>
        <end position="207"/>
    </location>
</feature>
<dbReference type="SUPFAM" id="SSF48452">
    <property type="entry name" value="TPR-like"/>
    <property type="match status" value="1"/>
</dbReference>
<evidence type="ECO:0000256" key="2">
    <source>
        <dbReference type="ARBA" id="ARBA00022803"/>
    </source>
</evidence>
<keyword evidence="1" id="KW-0677">Repeat</keyword>
<accession>A0A0N4YN78</accession>